<reference evidence="1 2" key="1">
    <citation type="submission" date="2019-08" db="EMBL/GenBank/DDBJ databases">
        <title>Deep-cultivation of Planctomycetes and their phenomic and genomic characterization uncovers novel biology.</title>
        <authorList>
            <person name="Wiegand S."/>
            <person name="Jogler M."/>
            <person name="Boedeker C."/>
            <person name="Pinto D."/>
            <person name="Vollmers J."/>
            <person name="Rivas-Marin E."/>
            <person name="Kohn T."/>
            <person name="Peeters S.H."/>
            <person name="Heuer A."/>
            <person name="Rast P."/>
            <person name="Oberbeckmann S."/>
            <person name="Bunk B."/>
            <person name="Jeske O."/>
            <person name="Meyerdierks A."/>
            <person name="Storesund J.E."/>
            <person name="Kallscheuer N."/>
            <person name="Luecker S."/>
            <person name="Lage O.M."/>
            <person name="Pohl T."/>
            <person name="Merkel B.J."/>
            <person name="Hornburger P."/>
            <person name="Mueller R.-W."/>
            <person name="Bruemmer F."/>
            <person name="Labrenz M."/>
            <person name="Spormann A.M."/>
            <person name="Op den Camp H."/>
            <person name="Overmann J."/>
            <person name="Amann R."/>
            <person name="Jetten M.S.M."/>
            <person name="Mascher T."/>
            <person name="Medema M.H."/>
            <person name="Devos D.P."/>
            <person name="Kaster A.-K."/>
            <person name="Ovreas L."/>
            <person name="Rohde M."/>
            <person name="Galperin M.Y."/>
            <person name="Jogler C."/>
        </authorList>
    </citation>
    <scope>NUCLEOTIDE SEQUENCE [LARGE SCALE GENOMIC DNA]</scope>
    <source>
        <strain evidence="1 2">Pr1d</strain>
    </source>
</reference>
<proteinExistence type="predicted"/>
<dbReference type="OrthoDB" id="180690at2"/>
<evidence type="ECO:0008006" key="3">
    <source>
        <dbReference type="Google" id="ProtNLM"/>
    </source>
</evidence>
<evidence type="ECO:0000313" key="1">
    <source>
        <dbReference type="EMBL" id="QEG33193.1"/>
    </source>
</evidence>
<accession>A0A5B9QFZ4</accession>
<evidence type="ECO:0000313" key="2">
    <source>
        <dbReference type="Proteomes" id="UP000323917"/>
    </source>
</evidence>
<dbReference type="Gene3D" id="2.60.120.200">
    <property type="match status" value="1"/>
</dbReference>
<dbReference type="Proteomes" id="UP000323917">
    <property type="component" value="Chromosome"/>
</dbReference>
<dbReference type="AlphaFoldDB" id="A0A5B9QFZ4"/>
<dbReference type="EMBL" id="CP042913">
    <property type="protein sequence ID" value="QEG33193.1"/>
    <property type="molecule type" value="Genomic_DNA"/>
</dbReference>
<dbReference type="SUPFAM" id="SSF49899">
    <property type="entry name" value="Concanavalin A-like lectins/glucanases"/>
    <property type="match status" value="1"/>
</dbReference>
<protein>
    <recommendedName>
        <fullName evidence="3">LamG-like jellyroll fold domain-containing protein</fullName>
    </recommendedName>
</protein>
<dbReference type="InterPro" id="IPR013320">
    <property type="entry name" value="ConA-like_dom_sf"/>
</dbReference>
<organism evidence="1 2">
    <name type="scientific">Bythopirellula goksoeyrii</name>
    <dbReference type="NCBI Taxonomy" id="1400387"/>
    <lineage>
        <taxon>Bacteria</taxon>
        <taxon>Pseudomonadati</taxon>
        <taxon>Planctomycetota</taxon>
        <taxon>Planctomycetia</taxon>
        <taxon>Pirellulales</taxon>
        <taxon>Lacipirellulaceae</taxon>
        <taxon>Bythopirellula</taxon>
    </lineage>
</organism>
<gene>
    <name evidence="1" type="ORF">Pr1d_04540</name>
</gene>
<keyword evidence="2" id="KW-1185">Reference proteome</keyword>
<sequence>MRTANGKISLVWQLVSTVLVFFPGYLRYCEAETVTLWLFDEQVGTYPSCVLGDAASGDFPLVIGSGGQLMEGRFGNALEPVGRPPVNYPLETIRTESGKPIHADLKSASKPRSKMSWLNANFAALMTRGEQHLRQEVGFGSPTTSGLNLGERDWTVEFWYLPIRPPERSGVVFEIGTGPRNSNPTITQLSLNEDGQSFSLVNEPGEIELRIPSNSNALDADGTEWHHLAFVYSKKDGQLRHYVDGALQSLPERCALEPLPIGKDDYMSVGRDGGWQHRLPGRIDELRFSDDQVYEKEFTPPGSFSRYKDDYSPPQFNEGPPLLFAKSDHQNQPIELGSRKYLFLDDVLIAEREHVEFRANPPRLEEMVIEGRGLSNHLIVFEDIECGDGLVRLYGRGPKDSLAVWTSSDGVNFTAPDLGREYLGARNVVLEDPVGLGTIFVDPNAPPEERIKYFSGYRGRGFYVYSSPDGYHFTRNETSALPFRGASQSIVFYDDQRQRYVGYHRSDMLRFKSGKTARTSVMTETTDLMRPWPFNPISPAEQTQLSQSRRLGWKNPYYTDNGPLTPPGFGVEYPTVFAPLESIDPVGVDIYVPKCVKYSWAADTYLAFPVMYFHYDGEEPPSRQALGREKMNRGSGPLETQLSVSRDGIHWLRYPRPAYVGIGRHAGFDLKKAYMGHGMVRRGDEIWQYYIGSEQYHSPFAKDPSAREGTFRVVQRFDGFVSADTPYTGGTFTTRPLVFKGNRLVLNIDTDATGYAQVGLLDEQGDPIEGYDLDECIYINGDFIDTEVEWLTTGKDLSQLEGRIVQVVVRSRGTKLYSMQFDN</sequence>
<name>A0A5B9QFZ4_9BACT</name>
<dbReference type="RefSeq" id="WP_148071994.1">
    <property type="nucleotide sequence ID" value="NZ_CP042913.1"/>
</dbReference>
<dbReference type="Pfam" id="PF13385">
    <property type="entry name" value="Laminin_G_3"/>
    <property type="match status" value="1"/>
</dbReference>
<dbReference type="KEGG" id="bgok:Pr1d_04540"/>